<proteinExistence type="predicted"/>
<evidence type="ECO:0000313" key="3">
    <source>
        <dbReference type="Proteomes" id="UP001597351"/>
    </source>
</evidence>
<dbReference type="RefSeq" id="WP_343917102.1">
    <property type="nucleotide sequence ID" value="NZ_BAAAJT010000002.1"/>
</dbReference>
<keyword evidence="1" id="KW-0812">Transmembrane</keyword>
<dbReference type="Proteomes" id="UP001597351">
    <property type="component" value="Unassembled WGS sequence"/>
</dbReference>
<evidence type="ECO:0000313" key="2">
    <source>
        <dbReference type="EMBL" id="MFD1946703.1"/>
    </source>
</evidence>
<accession>A0ABW4TML4</accession>
<protein>
    <submittedName>
        <fullName evidence="2">Uncharacterized protein</fullName>
    </submittedName>
</protein>
<keyword evidence="3" id="KW-1185">Reference proteome</keyword>
<comment type="caution">
    <text evidence="2">The sequence shown here is derived from an EMBL/GenBank/DDBJ whole genome shotgun (WGS) entry which is preliminary data.</text>
</comment>
<gene>
    <name evidence="2" type="ORF">ACFSDE_07865</name>
</gene>
<name>A0ABW4TML4_9ACTN</name>
<evidence type="ECO:0000256" key="1">
    <source>
        <dbReference type="SAM" id="Phobius"/>
    </source>
</evidence>
<dbReference type="EMBL" id="JBHUGD010000003">
    <property type="protein sequence ID" value="MFD1946703.1"/>
    <property type="molecule type" value="Genomic_DNA"/>
</dbReference>
<organism evidence="2 3">
    <name type="scientific">Nocardioides aestuarii</name>
    <dbReference type="NCBI Taxonomy" id="252231"/>
    <lineage>
        <taxon>Bacteria</taxon>
        <taxon>Bacillati</taxon>
        <taxon>Actinomycetota</taxon>
        <taxon>Actinomycetes</taxon>
        <taxon>Propionibacteriales</taxon>
        <taxon>Nocardioidaceae</taxon>
        <taxon>Nocardioides</taxon>
    </lineage>
</organism>
<feature type="transmembrane region" description="Helical" evidence="1">
    <location>
        <begin position="40"/>
        <end position="61"/>
    </location>
</feature>
<keyword evidence="1" id="KW-1133">Transmembrane helix</keyword>
<keyword evidence="1" id="KW-0472">Membrane</keyword>
<reference evidence="3" key="1">
    <citation type="journal article" date="2019" name="Int. J. Syst. Evol. Microbiol.">
        <title>The Global Catalogue of Microorganisms (GCM) 10K type strain sequencing project: providing services to taxonomists for standard genome sequencing and annotation.</title>
        <authorList>
            <consortium name="The Broad Institute Genomics Platform"/>
            <consortium name="The Broad Institute Genome Sequencing Center for Infectious Disease"/>
            <person name="Wu L."/>
            <person name="Ma J."/>
        </authorList>
    </citation>
    <scope>NUCLEOTIDE SEQUENCE [LARGE SCALE GENOMIC DNA]</scope>
    <source>
        <strain evidence="3">CGMCC 1.12477</strain>
    </source>
</reference>
<sequence length="204" mass="21144">MIKESEATALLRAAGDDIHVATAPSAELATRGAVRRRRRWVAAGSAVCTAGVVAALLPVALGPDETGRAPASPADPTTAGSCVSPVPSGLLPAWARAGFSSPRPRIPHVVGDDGGIAAILFAQPLTSPPSDDHNNKVLWVSRETGDGSPLRITATLDDGSRRVSRVVEGGPGPSYLDLPEPGCWRLALRWGDEEDSLSLAYTSP</sequence>